<feature type="compositionally biased region" description="Gly residues" evidence="1">
    <location>
        <begin position="23"/>
        <end position="37"/>
    </location>
</feature>
<reference evidence="3 4" key="1">
    <citation type="submission" date="2020-02" db="EMBL/GenBank/DDBJ databases">
        <title>Albibacoteraceae fam. nov., the first described family within the subdivision 4 Verrucomicrobia.</title>
        <authorList>
            <person name="Xi F."/>
        </authorList>
    </citation>
    <scope>NUCLEOTIDE SEQUENCE [LARGE SCALE GENOMIC DNA]</scope>
    <source>
        <strain evidence="3 4">CK1056</strain>
    </source>
</reference>
<keyword evidence="4" id="KW-1185">Reference proteome</keyword>
<protein>
    <recommendedName>
        <fullName evidence="5">LTXXQ motif family protein</fullName>
    </recommendedName>
</protein>
<dbReference type="Proteomes" id="UP000478417">
    <property type="component" value="Unassembled WGS sequence"/>
</dbReference>
<feature type="region of interest" description="Disordered" evidence="1">
    <location>
        <begin position="259"/>
        <end position="289"/>
    </location>
</feature>
<evidence type="ECO:0000256" key="1">
    <source>
        <dbReference type="SAM" id="MobiDB-lite"/>
    </source>
</evidence>
<feature type="region of interest" description="Disordered" evidence="1">
    <location>
        <begin position="22"/>
        <end position="43"/>
    </location>
</feature>
<keyword evidence="2" id="KW-0732">Signal</keyword>
<evidence type="ECO:0000256" key="2">
    <source>
        <dbReference type="SAM" id="SignalP"/>
    </source>
</evidence>
<proteinExistence type="predicted"/>
<evidence type="ECO:0000313" key="4">
    <source>
        <dbReference type="Proteomes" id="UP000478417"/>
    </source>
</evidence>
<evidence type="ECO:0000313" key="3">
    <source>
        <dbReference type="EMBL" id="NDV62039.1"/>
    </source>
</evidence>
<feature type="signal peptide" evidence="2">
    <location>
        <begin position="1"/>
        <end position="22"/>
    </location>
</feature>
<feature type="chain" id="PRO_5025474200" description="LTXXQ motif family protein" evidence="2">
    <location>
        <begin position="23"/>
        <end position="289"/>
    </location>
</feature>
<name>A0A6B2M183_9BACT</name>
<dbReference type="EMBL" id="JAAGNX010000002">
    <property type="protein sequence ID" value="NDV62039.1"/>
    <property type="molecule type" value="Genomic_DNA"/>
</dbReference>
<sequence length="289" mass="32696">MKKLFITLISMGLLLGSAQGQMQGPGFGDGTGDGPGDGSMMFDPPADLDPEVLAEITELHDAVKAIRAELRVSRAAVIEALGPDATHEEKVAALTVWREDNSDTFGELRVLTEELRTLIQENRPDRPVIDIPEDILADREALKARRIALAESRREAILALGENPTDEAVREAIEAWRAENADEIEAVRVLAKSLRDWFRENRPGRDGRVMTPRMLQRRLAFRDNVKEMRTNRLELREQMQDPALTDEERKALMQEFRQEQGKLMRERKQLKREERIQQGEGGGDRRPGG</sequence>
<gene>
    <name evidence="3" type="ORF">G0Q06_06235</name>
</gene>
<organism evidence="3 4">
    <name type="scientific">Oceanipulchritudo coccoides</name>
    <dbReference type="NCBI Taxonomy" id="2706888"/>
    <lineage>
        <taxon>Bacteria</taxon>
        <taxon>Pseudomonadati</taxon>
        <taxon>Verrucomicrobiota</taxon>
        <taxon>Opitutia</taxon>
        <taxon>Puniceicoccales</taxon>
        <taxon>Oceanipulchritudinaceae</taxon>
        <taxon>Oceanipulchritudo</taxon>
    </lineage>
</organism>
<accession>A0A6B2M183</accession>
<evidence type="ECO:0008006" key="5">
    <source>
        <dbReference type="Google" id="ProtNLM"/>
    </source>
</evidence>
<dbReference type="AlphaFoldDB" id="A0A6B2M183"/>
<dbReference type="RefSeq" id="WP_163963584.1">
    <property type="nucleotide sequence ID" value="NZ_JAAGNX010000002.1"/>
</dbReference>
<comment type="caution">
    <text evidence="3">The sequence shown here is derived from an EMBL/GenBank/DDBJ whole genome shotgun (WGS) entry which is preliminary data.</text>
</comment>